<keyword evidence="4" id="KW-1185">Reference proteome</keyword>
<name>A0A371YIT2_9GAMM</name>
<dbReference type="RefSeq" id="WP_107010275.1">
    <property type="nucleotide sequence ID" value="NZ_JBHRSF010000157.1"/>
</dbReference>
<evidence type="ECO:0000313" key="1">
    <source>
        <dbReference type="EMBL" id="MFC2997637.1"/>
    </source>
</evidence>
<evidence type="ECO:0000313" key="4">
    <source>
        <dbReference type="Proteomes" id="UP001595455"/>
    </source>
</evidence>
<dbReference type="Proteomes" id="UP000240957">
    <property type="component" value="Unassembled WGS sequence"/>
</dbReference>
<dbReference type="EMBL" id="JBHRSF010000157">
    <property type="protein sequence ID" value="MFC2997637.1"/>
    <property type="molecule type" value="Genomic_DNA"/>
</dbReference>
<dbReference type="Proteomes" id="UP001595455">
    <property type="component" value="Unassembled WGS sequence"/>
</dbReference>
<sequence>MDKVREAFNQAYLSKFPNSKAQLLPDGNYSGFIKQQAWKAWQLRQAEVDEKDKRIEGLERQLKAVHALARMRSAVITADRWLTLRPHIKKAIQCLDRKEKALRGERE</sequence>
<protein>
    <submittedName>
        <fullName evidence="2">Uncharacterized protein</fullName>
    </submittedName>
</protein>
<reference evidence="1" key="4">
    <citation type="submission" date="2024-09" db="EMBL/GenBank/DDBJ databases">
        <authorList>
            <person name="Sun Q."/>
            <person name="Mori K."/>
        </authorList>
    </citation>
    <scope>NUCLEOTIDE SEQUENCE</scope>
    <source>
        <strain evidence="1">KCTC 62575</strain>
    </source>
</reference>
<reference evidence="4" key="3">
    <citation type="journal article" date="2019" name="Int. J. Syst. Evol. Microbiol.">
        <title>The Global Catalogue of Microorganisms (GCM) 10K type strain sequencing project: providing services to taxonomists for standard genome sequencing and annotation.</title>
        <authorList>
            <consortium name="The Broad Institute Genomics Platform"/>
            <consortium name="The Broad Institute Genome Sequencing Center for Infectious Disease"/>
            <person name="Wu L."/>
            <person name="Ma J."/>
        </authorList>
    </citation>
    <scope>NUCLEOTIDE SEQUENCE [LARGE SCALE GENOMIC DNA]</scope>
    <source>
        <strain evidence="4">KCTC 62575</strain>
    </source>
</reference>
<reference evidence="1" key="1">
    <citation type="journal article" date="2014" name="Int. J. Syst. Evol. Microbiol.">
        <title>Complete genome of a new Firmicutes species belonging to the dominant human colonic microbiota ('Ruminococcus bicirculans') reveals two chromosomes and a selective capacity to utilize plant glucans.</title>
        <authorList>
            <consortium name="NISC Comparative Sequencing Program"/>
            <person name="Wegmann U."/>
            <person name="Louis P."/>
            <person name="Goesmann A."/>
            <person name="Henrissat B."/>
            <person name="Duncan S.H."/>
            <person name="Flint H.J."/>
        </authorList>
    </citation>
    <scope>NUCLEOTIDE SEQUENCE</scope>
    <source>
        <strain evidence="1">KCTC 62575</strain>
    </source>
</reference>
<proteinExistence type="predicted"/>
<reference evidence="2 3" key="2">
    <citation type="submission" date="2018-08" db="EMBL/GenBank/DDBJ databases">
        <title>The draft genome of Acinetobacter sichuanensis strain WCHAc060041.</title>
        <authorList>
            <person name="Qin J."/>
            <person name="Feng Y."/>
            <person name="Zong Z."/>
        </authorList>
    </citation>
    <scope>NUCLEOTIDE SEQUENCE [LARGE SCALE GENOMIC DNA]</scope>
    <source>
        <strain evidence="2 3">WCHAc060041</strain>
    </source>
</reference>
<dbReference type="AlphaFoldDB" id="A0A371YIT2"/>
<organism evidence="2 3">
    <name type="scientific">Acinetobacter sichuanensis</name>
    <dbReference type="NCBI Taxonomy" id="2136183"/>
    <lineage>
        <taxon>Bacteria</taxon>
        <taxon>Pseudomonadati</taxon>
        <taxon>Pseudomonadota</taxon>
        <taxon>Gammaproteobacteria</taxon>
        <taxon>Moraxellales</taxon>
        <taxon>Moraxellaceae</taxon>
        <taxon>Acinetobacter</taxon>
    </lineage>
</organism>
<evidence type="ECO:0000313" key="2">
    <source>
        <dbReference type="EMBL" id="RFC81346.1"/>
    </source>
</evidence>
<dbReference type="EMBL" id="PYIX02000129">
    <property type="protein sequence ID" value="RFC81346.1"/>
    <property type="molecule type" value="Genomic_DNA"/>
</dbReference>
<gene>
    <name evidence="1" type="ORF">ACFODO_20795</name>
    <name evidence="2" type="ORF">C9E89_022375</name>
</gene>
<accession>A0A371YIT2</accession>
<comment type="caution">
    <text evidence="2">The sequence shown here is derived from an EMBL/GenBank/DDBJ whole genome shotgun (WGS) entry which is preliminary data.</text>
</comment>
<evidence type="ECO:0000313" key="3">
    <source>
        <dbReference type="Proteomes" id="UP000240957"/>
    </source>
</evidence>